<evidence type="ECO:0000313" key="2">
    <source>
        <dbReference type="Proteomes" id="UP001054945"/>
    </source>
</evidence>
<evidence type="ECO:0000313" key="1">
    <source>
        <dbReference type="EMBL" id="GIY28767.1"/>
    </source>
</evidence>
<proteinExistence type="predicted"/>
<comment type="caution">
    <text evidence="1">The sequence shown here is derived from an EMBL/GenBank/DDBJ whole genome shotgun (WGS) entry which is preliminary data.</text>
</comment>
<sequence>MVNAQDLCTPTLHYYNLVRKYQKLREIHLYLLPLGGQRQDFRFTDMSCQSSLYIRDNSANQFILNYRVSNRAPYSLEFTELSTKQTWVERKLAT</sequence>
<dbReference type="EMBL" id="BPLR01008982">
    <property type="protein sequence ID" value="GIY28767.1"/>
    <property type="molecule type" value="Genomic_DNA"/>
</dbReference>
<dbReference type="Proteomes" id="UP001054945">
    <property type="component" value="Unassembled WGS sequence"/>
</dbReference>
<name>A0AAV4S8N5_CAEEX</name>
<reference evidence="1 2" key="1">
    <citation type="submission" date="2021-06" db="EMBL/GenBank/DDBJ databases">
        <title>Caerostris extrusa draft genome.</title>
        <authorList>
            <person name="Kono N."/>
            <person name="Arakawa K."/>
        </authorList>
    </citation>
    <scope>NUCLEOTIDE SEQUENCE [LARGE SCALE GENOMIC DNA]</scope>
</reference>
<gene>
    <name evidence="1" type="ORF">CEXT_284891</name>
</gene>
<accession>A0AAV4S8N5</accession>
<organism evidence="1 2">
    <name type="scientific">Caerostris extrusa</name>
    <name type="common">Bark spider</name>
    <name type="synonym">Caerostris bankana</name>
    <dbReference type="NCBI Taxonomy" id="172846"/>
    <lineage>
        <taxon>Eukaryota</taxon>
        <taxon>Metazoa</taxon>
        <taxon>Ecdysozoa</taxon>
        <taxon>Arthropoda</taxon>
        <taxon>Chelicerata</taxon>
        <taxon>Arachnida</taxon>
        <taxon>Araneae</taxon>
        <taxon>Araneomorphae</taxon>
        <taxon>Entelegynae</taxon>
        <taxon>Araneoidea</taxon>
        <taxon>Araneidae</taxon>
        <taxon>Caerostris</taxon>
    </lineage>
</organism>
<keyword evidence="2" id="KW-1185">Reference proteome</keyword>
<protein>
    <submittedName>
        <fullName evidence="1">Uncharacterized protein</fullName>
    </submittedName>
</protein>
<dbReference type="AlphaFoldDB" id="A0AAV4S8N5"/>